<sequence>MNEFNEFLMKIDGIYEIFDILFLLLIFLFFMLLFKDAILTINENDEDSIFGKFIWVLIILGFFILMRVYIALKI</sequence>
<protein>
    <submittedName>
        <fullName evidence="2">Uncharacterized protein</fullName>
    </submittedName>
</protein>
<name>A0AAC8WGI4_FUSNP</name>
<accession>A0AAC8WGI4</accession>
<gene>
    <name evidence="2" type="ORF">RO02_06510</name>
</gene>
<dbReference type="Proteomes" id="UP000067061">
    <property type="component" value="Chromosome"/>
</dbReference>
<evidence type="ECO:0000313" key="3">
    <source>
        <dbReference type="Proteomes" id="UP000067061"/>
    </source>
</evidence>
<reference evidence="2 3" key="1">
    <citation type="submission" date="2015-11" db="EMBL/GenBank/DDBJ databases">
        <authorList>
            <person name="Kook J.-K."/>
            <person name="Park S.-N."/>
            <person name="Lim Y.K."/>
            <person name="Jo E."/>
        </authorList>
    </citation>
    <scope>NUCLEOTIDE SEQUENCE [LARGE SCALE GENOMIC DNA]</scope>
    <source>
        <strain evidence="2 3">ChDC F306</strain>
    </source>
</reference>
<dbReference type="AlphaFoldDB" id="A0AAC8WGI4"/>
<feature type="transmembrane region" description="Helical" evidence="1">
    <location>
        <begin position="20"/>
        <end position="41"/>
    </location>
</feature>
<feature type="transmembrane region" description="Helical" evidence="1">
    <location>
        <begin position="53"/>
        <end position="72"/>
    </location>
</feature>
<keyword evidence="1" id="KW-0812">Transmembrane</keyword>
<evidence type="ECO:0000313" key="2">
    <source>
        <dbReference type="EMBL" id="ALM94282.1"/>
    </source>
</evidence>
<evidence type="ECO:0000256" key="1">
    <source>
        <dbReference type="SAM" id="Phobius"/>
    </source>
</evidence>
<keyword evidence="1" id="KW-1133">Transmembrane helix</keyword>
<dbReference type="EMBL" id="CP013121">
    <property type="protein sequence ID" value="ALM94282.1"/>
    <property type="molecule type" value="Genomic_DNA"/>
</dbReference>
<keyword evidence="1" id="KW-0472">Membrane</keyword>
<dbReference type="RefSeq" id="WP_060496282.1">
    <property type="nucleotide sequence ID" value="NZ_CP013121.1"/>
</dbReference>
<organism evidence="2 3">
    <name type="scientific">Fusobacterium nucleatum subsp. polymorphum</name>
    <name type="common">Fusobacterium polymorphum</name>
    <dbReference type="NCBI Taxonomy" id="76857"/>
    <lineage>
        <taxon>Bacteria</taxon>
        <taxon>Fusobacteriati</taxon>
        <taxon>Fusobacteriota</taxon>
        <taxon>Fusobacteriia</taxon>
        <taxon>Fusobacteriales</taxon>
        <taxon>Fusobacteriaceae</taxon>
        <taxon>Fusobacterium</taxon>
    </lineage>
</organism>
<proteinExistence type="predicted"/>